<feature type="transmembrane region" description="Helical" evidence="1">
    <location>
        <begin position="20"/>
        <end position="38"/>
    </location>
</feature>
<keyword evidence="3" id="KW-1185">Reference proteome</keyword>
<keyword evidence="1" id="KW-0812">Transmembrane</keyword>
<dbReference type="Pfam" id="PF04964">
    <property type="entry name" value="Flp_Fap"/>
    <property type="match status" value="1"/>
</dbReference>
<accession>A0A9X4H055</accession>
<name>A0A9X4H055_9FIRM</name>
<proteinExistence type="predicted"/>
<protein>
    <submittedName>
        <fullName evidence="2">Flp family type IVb pilin</fullName>
    </submittedName>
</protein>
<keyword evidence="1" id="KW-0472">Membrane</keyword>
<sequence length="56" mass="6034">MIQMFKNFLFEESGQGMAEYGLILALVACAVIIALTAIGTNINTKFGEVNNALNPQ</sequence>
<evidence type="ECO:0000313" key="2">
    <source>
        <dbReference type="EMBL" id="MDF9406930.1"/>
    </source>
</evidence>
<comment type="caution">
    <text evidence="2">The sequence shown here is derived from an EMBL/GenBank/DDBJ whole genome shotgun (WGS) entry which is preliminary data.</text>
</comment>
<gene>
    <name evidence="2" type="ORF">L7E55_00905</name>
</gene>
<evidence type="ECO:0000313" key="3">
    <source>
        <dbReference type="Proteomes" id="UP001154312"/>
    </source>
</evidence>
<reference evidence="2" key="1">
    <citation type="submission" date="2022-02" db="EMBL/GenBank/DDBJ databases">
        <authorList>
            <person name="Leng L."/>
        </authorList>
    </citation>
    <scope>NUCLEOTIDE SEQUENCE</scope>
    <source>
        <strain evidence="2">JI</strain>
    </source>
</reference>
<organism evidence="2 3">
    <name type="scientific">Pelotomaculum isophthalicicum JI</name>
    <dbReference type="NCBI Taxonomy" id="947010"/>
    <lineage>
        <taxon>Bacteria</taxon>
        <taxon>Bacillati</taxon>
        <taxon>Bacillota</taxon>
        <taxon>Clostridia</taxon>
        <taxon>Eubacteriales</taxon>
        <taxon>Desulfotomaculaceae</taxon>
        <taxon>Pelotomaculum</taxon>
    </lineage>
</organism>
<dbReference type="AlphaFoldDB" id="A0A9X4H055"/>
<dbReference type="EMBL" id="JAKOAV010000001">
    <property type="protein sequence ID" value="MDF9406930.1"/>
    <property type="molecule type" value="Genomic_DNA"/>
</dbReference>
<dbReference type="RefSeq" id="WP_277442073.1">
    <property type="nucleotide sequence ID" value="NZ_JAKOAV010000001.1"/>
</dbReference>
<dbReference type="InterPro" id="IPR007047">
    <property type="entry name" value="Flp_Fap"/>
</dbReference>
<evidence type="ECO:0000256" key="1">
    <source>
        <dbReference type="SAM" id="Phobius"/>
    </source>
</evidence>
<dbReference type="Proteomes" id="UP001154312">
    <property type="component" value="Unassembled WGS sequence"/>
</dbReference>
<keyword evidence="1" id="KW-1133">Transmembrane helix</keyword>